<proteinExistence type="predicted"/>
<protein>
    <submittedName>
        <fullName evidence="2">Uncharacterized protein</fullName>
    </submittedName>
</protein>
<accession>A0A845B0Y4</accession>
<gene>
    <name evidence="2" type="ORF">GRI65_01250</name>
</gene>
<sequence length="178" mass="17170">MKQVGYIRPLFASSAILAVTATASLGLPLPVFAQSGPEATASPPEGKIIYARDVPYGSAIGPRTPAREHTVTTGPTELILSSMTAGLEPIGDDENAAVIANTNAQTAQVGDQIALGTSALSSMAGSGNSAASVGDIQSSAVGGAVGQATGAIGNAMGTLRSVLGGLNAGPGGGPGGGQ</sequence>
<keyword evidence="1" id="KW-0732">Signal</keyword>
<organism evidence="2 3">
    <name type="scientific">Allopontixanthobacter sediminis</name>
    <dbReference type="NCBI Taxonomy" id="1689985"/>
    <lineage>
        <taxon>Bacteria</taxon>
        <taxon>Pseudomonadati</taxon>
        <taxon>Pseudomonadota</taxon>
        <taxon>Alphaproteobacteria</taxon>
        <taxon>Sphingomonadales</taxon>
        <taxon>Erythrobacteraceae</taxon>
        <taxon>Allopontixanthobacter</taxon>
    </lineage>
</organism>
<name>A0A845B0Y4_9SPHN</name>
<feature type="signal peptide" evidence="1">
    <location>
        <begin position="1"/>
        <end position="33"/>
    </location>
</feature>
<dbReference type="OrthoDB" id="7433570at2"/>
<feature type="chain" id="PRO_5032953834" evidence="1">
    <location>
        <begin position="34"/>
        <end position="178"/>
    </location>
</feature>
<evidence type="ECO:0000313" key="2">
    <source>
        <dbReference type="EMBL" id="MXP43077.1"/>
    </source>
</evidence>
<dbReference type="RefSeq" id="WP_160754726.1">
    <property type="nucleotide sequence ID" value="NZ_WTYL01000001.1"/>
</dbReference>
<keyword evidence="3" id="KW-1185">Reference proteome</keyword>
<evidence type="ECO:0000313" key="3">
    <source>
        <dbReference type="Proteomes" id="UP000431922"/>
    </source>
</evidence>
<reference evidence="2 3" key="1">
    <citation type="submission" date="2019-12" db="EMBL/GenBank/DDBJ databases">
        <title>Genomic-based taxomic classification of the family Erythrobacteraceae.</title>
        <authorList>
            <person name="Xu L."/>
        </authorList>
    </citation>
    <scope>NUCLEOTIDE SEQUENCE [LARGE SCALE GENOMIC DNA]</scope>
    <source>
        <strain evidence="2 3">KCTC 42453</strain>
    </source>
</reference>
<dbReference type="AlphaFoldDB" id="A0A845B0Y4"/>
<dbReference type="Proteomes" id="UP000431922">
    <property type="component" value="Unassembled WGS sequence"/>
</dbReference>
<evidence type="ECO:0000256" key="1">
    <source>
        <dbReference type="SAM" id="SignalP"/>
    </source>
</evidence>
<dbReference type="EMBL" id="WTYL01000001">
    <property type="protein sequence ID" value="MXP43077.1"/>
    <property type="molecule type" value="Genomic_DNA"/>
</dbReference>
<comment type="caution">
    <text evidence="2">The sequence shown here is derived from an EMBL/GenBank/DDBJ whole genome shotgun (WGS) entry which is preliminary data.</text>
</comment>